<gene>
    <name evidence="1" type="ORF">CY34DRAFT_803163</name>
</gene>
<reference evidence="2" key="2">
    <citation type="submission" date="2015-01" db="EMBL/GenBank/DDBJ databases">
        <title>Evolutionary Origins and Diversification of the Mycorrhizal Mutualists.</title>
        <authorList>
            <consortium name="DOE Joint Genome Institute"/>
            <consortium name="Mycorrhizal Genomics Consortium"/>
            <person name="Kohler A."/>
            <person name="Kuo A."/>
            <person name="Nagy L.G."/>
            <person name="Floudas D."/>
            <person name="Copeland A."/>
            <person name="Barry K.W."/>
            <person name="Cichocki N."/>
            <person name="Veneault-Fourrey C."/>
            <person name="LaButti K."/>
            <person name="Lindquist E.A."/>
            <person name="Lipzen A."/>
            <person name="Lundell T."/>
            <person name="Morin E."/>
            <person name="Murat C."/>
            <person name="Riley R."/>
            <person name="Ohm R."/>
            <person name="Sun H."/>
            <person name="Tunlid A."/>
            <person name="Henrissat B."/>
            <person name="Grigoriev I.V."/>
            <person name="Hibbett D.S."/>
            <person name="Martin F."/>
        </authorList>
    </citation>
    <scope>NUCLEOTIDE SEQUENCE [LARGE SCALE GENOMIC DNA]</scope>
    <source>
        <strain evidence="2">UH-Slu-Lm8-n1</strain>
    </source>
</reference>
<reference evidence="1 2" key="1">
    <citation type="submission" date="2014-04" db="EMBL/GenBank/DDBJ databases">
        <authorList>
            <consortium name="DOE Joint Genome Institute"/>
            <person name="Kuo A."/>
            <person name="Ruytinx J."/>
            <person name="Rineau F."/>
            <person name="Colpaert J."/>
            <person name="Kohler A."/>
            <person name="Nagy L.G."/>
            <person name="Floudas D."/>
            <person name="Copeland A."/>
            <person name="Barry K.W."/>
            <person name="Cichocki N."/>
            <person name="Veneault-Fourrey C."/>
            <person name="LaButti K."/>
            <person name="Lindquist E.A."/>
            <person name="Lipzen A."/>
            <person name="Lundell T."/>
            <person name="Morin E."/>
            <person name="Murat C."/>
            <person name="Sun H."/>
            <person name="Tunlid A."/>
            <person name="Henrissat B."/>
            <person name="Grigoriev I.V."/>
            <person name="Hibbett D.S."/>
            <person name="Martin F."/>
            <person name="Nordberg H.P."/>
            <person name="Cantor M.N."/>
            <person name="Hua S.X."/>
        </authorList>
    </citation>
    <scope>NUCLEOTIDE SEQUENCE [LARGE SCALE GENOMIC DNA]</scope>
    <source>
        <strain evidence="1 2">UH-Slu-Lm8-n1</strain>
    </source>
</reference>
<proteinExistence type="predicted"/>
<dbReference type="AlphaFoldDB" id="A0A0D0AQP1"/>
<organism evidence="1 2">
    <name type="scientific">Suillus luteus UH-Slu-Lm8-n1</name>
    <dbReference type="NCBI Taxonomy" id="930992"/>
    <lineage>
        <taxon>Eukaryota</taxon>
        <taxon>Fungi</taxon>
        <taxon>Dikarya</taxon>
        <taxon>Basidiomycota</taxon>
        <taxon>Agaricomycotina</taxon>
        <taxon>Agaricomycetes</taxon>
        <taxon>Agaricomycetidae</taxon>
        <taxon>Boletales</taxon>
        <taxon>Suillineae</taxon>
        <taxon>Suillaceae</taxon>
        <taxon>Suillus</taxon>
    </lineage>
</organism>
<evidence type="ECO:0000313" key="1">
    <source>
        <dbReference type="EMBL" id="KIK44026.1"/>
    </source>
</evidence>
<protein>
    <submittedName>
        <fullName evidence="1">Uncharacterized protein</fullName>
    </submittedName>
</protein>
<dbReference type="HOGENOM" id="CLU_3033984_0_0_1"/>
<sequence>MTQFIDDGDNDSYDRLHLMLERTSELLPGTEVDIMCQPRAGTSATVHRCCPCGPY</sequence>
<name>A0A0D0AQP1_9AGAM</name>
<dbReference type="Proteomes" id="UP000054485">
    <property type="component" value="Unassembled WGS sequence"/>
</dbReference>
<accession>A0A0D0AQP1</accession>
<dbReference type="OrthoDB" id="2665487at2759"/>
<dbReference type="InParanoid" id="A0A0D0AQP1"/>
<dbReference type="EMBL" id="KN835199">
    <property type="protein sequence ID" value="KIK44026.1"/>
    <property type="molecule type" value="Genomic_DNA"/>
</dbReference>
<evidence type="ECO:0000313" key="2">
    <source>
        <dbReference type="Proteomes" id="UP000054485"/>
    </source>
</evidence>
<keyword evidence="2" id="KW-1185">Reference proteome</keyword>